<name>A0A6J4J1U2_9CHLR</name>
<protein>
    <submittedName>
        <fullName evidence="1">Uncharacterized protein</fullName>
    </submittedName>
</protein>
<sequence>ALDARACRRAGWNVDTHQRAGRHDSACRSAVL</sequence>
<dbReference type="EMBL" id="CADCTK010000600">
    <property type="protein sequence ID" value="CAA9266833.1"/>
    <property type="molecule type" value="Genomic_DNA"/>
</dbReference>
<dbReference type="AlphaFoldDB" id="A0A6J4J1U2"/>
<evidence type="ECO:0000313" key="1">
    <source>
        <dbReference type="EMBL" id="CAA9266833.1"/>
    </source>
</evidence>
<accession>A0A6J4J1U2</accession>
<gene>
    <name evidence="1" type="ORF">AVDCRST_MAG26-2606</name>
</gene>
<feature type="non-terminal residue" evidence="1">
    <location>
        <position position="1"/>
    </location>
</feature>
<feature type="non-terminal residue" evidence="1">
    <location>
        <position position="32"/>
    </location>
</feature>
<organism evidence="1">
    <name type="scientific">uncultured Chloroflexia bacterium</name>
    <dbReference type="NCBI Taxonomy" id="1672391"/>
    <lineage>
        <taxon>Bacteria</taxon>
        <taxon>Bacillati</taxon>
        <taxon>Chloroflexota</taxon>
        <taxon>Chloroflexia</taxon>
        <taxon>environmental samples</taxon>
    </lineage>
</organism>
<proteinExistence type="predicted"/>
<reference evidence="1" key="1">
    <citation type="submission" date="2020-02" db="EMBL/GenBank/DDBJ databases">
        <authorList>
            <person name="Meier V. D."/>
        </authorList>
    </citation>
    <scope>NUCLEOTIDE SEQUENCE</scope>
    <source>
        <strain evidence="1">AVDCRST_MAG26</strain>
    </source>
</reference>